<dbReference type="OrthoDB" id="5450902at2"/>
<sequence length="521" mass="58308">MYCLLSHPVFRVVTRTETHVLTLPGALAALMLDKVDNFTGLRPHQQHAWHMFLAALGAIALHHADQSAIPETEGEWKDLLLDLTNQAEEPWSLIVEDLSKPAFLQPPVPEGKREVLKNTVYTPDALDILITAKNFDLKAEVAVEAGLDEWVFALVSLQTMQGYSGATKYGIARMNGGFSARPFLGLAPPKGGIGAHLRRDIRAMLAGRGKLLDMYRDYDDEGLALLWLEPWDGKTSLSLDQLDPWFIEICRRVRLIKGADQPIVALAVGSSVARIEAKACNGITGDFWAPVYDSEGKSFSLDARGFSYRVLCRLLFGEKKQRAARLPQSMQLLPDETDMILVARGMVRGQGKTEGFHERIIPTHRHIVDAMNDETKRLQLAEIADKQEKEIAYIASALRQGCAIVSIGGANKKPSKDDYGCAAPYTDRLEAEADAYFFTTIQQRFEEGENTKIPYLRHLIRYAERLLIDASESIACPVQNRWRARVRAPRAFHGMLWTQKSPFVNDRTSIFPPKEAADVRQ</sequence>
<evidence type="ECO:0008006" key="3">
    <source>
        <dbReference type="Google" id="ProtNLM"/>
    </source>
</evidence>
<dbReference type="HOGENOM" id="CLU_538328_0_0_5"/>
<evidence type="ECO:0000313" key="1">
    <source>
        <dbReference type="EMBL" id="ABI62591.1"/>
    </source>
</evidence>
<gene>
    <name evidence="1" type="ordered locus">GbCGDNIH1_1693</name>
</gene>
<protein>
    <recommendedName>
        <fullName evidence="3">CRISPR-associated protein, Cse1 family</fullName>
    </recommendedName>
</protein>
<proteinExistence type="predicted"/>
<dbReference type="eggNOG" id="ENOG502Z99F">
    <property type="taxonomic scope" value="Bacteria"/>
</dbReference>
<dbReference type="InterPro" id="IPR013381">
    <property type="entry name" value="CRISPR-assoc_prot_Cse1"/>
</dbReference>
<dbReference type="KEGG" id="gbe:GbCGDNIH1_1693"/>
<name>Q0BRG1_GRABC</name>
<dbReference type="EMBL" id="CP000394">
    <property type="protein sequence ID" value="ABI62591.1"/>
    <property type="molecule type" value="Genomic_DNA"/>
</dbReference>
<dbReference type="NCBIfam" id="TIGR02547">
    <property type="entry name" value="casA_cse1"/>
    <property type="match status" value="1"/>
</dbReference>
<accession>Q0BRG1</accession>
<dbReference type="STRING" id="391165.GbCGDNIH1_1693"/>
<dbReference type="AlphaFoldDB" id="Q0BRG1"/>
<reference evidence="1 2" key="1">
    <citation type="journal article" date="2007" name="J. Bacteriol.">
        <title>Genome sequence analysis of the emerging human pathogenic acetic acid bacterium Granulibacter bethesdensis.</title>
        <authorList>
            <person name="Greenberg D.E."/>
            <person name="Porcella S.F."/>
            <person name="Zelazny A.M."/>
            <person name="Virtaneva K."/>
            <person name="Sturdevant D.E."/>
            <person name="Kupko J.J.III."/>
            <person name="Barbian K.D."/>
            <person name="Babar A."/>
            <person name="Dorward D.W."/>
            <person name="Holland S.M."/>
        </authorList>
    </citation>
    <scope>NUCLEOTIDE SEQUENCE [LARGE SCALE GENOMIC DNA]</scope>
    <source>
        <strain evidence="2">ATCC BAA-1260 / CGDNIH1</strain>
    </source>
</reference>
<dbReference type="RefSeq" id="WP_011632395.1">
    <property type="nucleotide sequence ID" value="NC_008343.2"/>
</dbReference>
<dbReference type="Proteomes" id="UP000001963">
    <property type="component" value="Chromosome"/>
</dbReference>
<evidence type="ECO:0000313" key="2">
    <source>
        <dbReference type="Proteomes" id="UP000001963"/>
    </source>
</evidence>
<organism evidence="1 2">
    <name type="scientific">Granulibacter bethesdensis (strain ATCC BAA-1260 / CGDNIH1)</name>
    <dbReference type="NCBI Taxonomy" id="391165"/>
    <lineage>
        <taxon>Bacteria</taxon>
        <taxon>Pseudomonadati</taxon>
        <taxon>Pseudomonadota</taxon>
        <taxon>Alphaproteobacteria</taxon>
        <taxon>Acetobacterales</taxon>
        <taxon>Acetobacteraceae</taxon>
        <taxon>Granulibacter</taxon>
    </lineage>
</organism>
<keyword evidence="2" id="KW-1185">Reference proteome</keyword>